<dbReference type="EMBL" id="NKCK01000270">
    <property type="protein sequence ID" value="RSL87903.1"/>
    <property type="molecule type" value="Genomic_DNA"/>
</dbReference>
<evidence type="ECO:0000256" key="4">
    <source>
        <dbReference type="ARBA" id="ARBA00022801"/>
    </source>
</evidence>
<dbReference type="PANTHER" id="PTHR42881:SF2">
    <property type="entry name" value="PROLYL ENDOPEPTIDASE"/>
    <property type="match status" value="1"/>
</dbReference>
<evidence type="ECO:0000256" key="2">
    <source>
        <dbReference type="ARBA" id="ARBA00005228"/>
    </source>
</evidence>
<dbReference type="Pfam" id="PF02897">
    <property type="entry name" value="Peptidase_S9_N"/>
    <property type="match status" value="1"/>
</dbReference>
<dbReference type="InterPro" id="IPR029058">
    <property type="entry name" value="AB_hydrolase_fold"/>
</dbReference>
<name>A0A428SDQ3_9HYPO</name>
<dbReference type="STRING" id="1325735.A0A428SDQ3"/>
<dbReference type="EC" id="3.4.21.-" evidence="6"/>
<dbReference type="PANTHER" id="PTHR42881">
    <property type="entry name" value="PROLYL ENDOPEPTIDASE"/>
    <property type="match status" value="1"/>
</dbReference>
<evidence type="ECO:0000256" key="6">
    <source>
        <dbReference type="RuleBase" id="RU368024"/>
    </source>
</evidence>
<dbReference type="GO" id="GO:0005829">
    <property type="term" value="C:cytosol"/>
    <property type="evidence" value="ECO:0007669"/>
    <property type="project" value="TreeGrafter"/>
</dbReference>
<dbReference type="GO" id="GO:0070012">
    <property type="term" value="F:oligopeptidase activity"/>
    <property type="evidence" value="ECO:0007669"/>
    <property type="project" value="TreeGrafter"/>
</dbReference>
<evidence type="ECO:0000313" key="10">
    <source>
        <dbReference type="Proteomes" id="UP000287144"/>
    </source>
</evidence>
<dbReference type="InterPro" id="IPR051167">
    <property type="entry name" value="Prolyl_oligopep/macrocyclase"/>
</dbReference>
<dbReference type="Gene3D" id="2.130.10.120">
    <property type="entry name" value="Prolyl oligopeptidase, N-terminal domain"/>
    <property type="match status" value="1"/>
</dbReference>
<comment type="caution">
    <text evidence="9">The sequence shown here is derived from an EMBL/GenBank/DDBJ whole genome shotgun (WGS) entry which is preliminary data.</text>
</comment>
<proteinExistence type="inferred from homology"/>
<comment type="catalytic activity">
    <reaction evidence="1">
        <text>Hydrolysis of Pro-|-Xaa &gt;&gt; Ala-|-Xaa in oligopeptides.</text>
        <dbReference type="EC" id="3.4.21.26"/>
    </reaction>
</comment>
<evidence type="ECO:0000259" key="7">
    <source>
        <dbReference type="Pfam" id="PF00326"/>
    </source>
</evidence>
<dbReference type="InterPro" id="IPR001375">
    <property type="entry name" value="Peptidase_S9_cat"/>
</dbReference>
<evidence type="ECO:0000313" key="9">
    <source>
        <dbReference type="EMBL" id="RSL87903.1"/>
    </source>
</evidence>
<feature type="domain" description="Peptidase S9A N-terminal" evidence="8">
    <location>
        <begin position="53"/>
        <end position="447"/>
    </location>
</feature>
<evidence type="ECO:0000259" key="8">
    <source>
        <dbReference type="Pfam" id="PF02897"/>
    </source>
</evidence>
<dbReference type="Pfam" id="PF00326">
    <property type="entry name" value="Peptidase_S9"/>
    <property type="match status" value="1"/>
</dbReference>
<dbReference type="GO" id="GO:0004252">
    <property type="term" value="F:serine-type endopeptidase activity"/>
    <property type="evidence" value="ECO:0007669"/>
    <property type="project" value="UniProtKB-UniRule"/>
</dbReference>
<sequence length="741" mass="81299">MDRDEPCEALPLTVALSFTHSPDTQPRDCTLKHQEKKPPLFFAANMPIKPDSDYEWLETQESPKALEWVDKQNELSTHKMDSLPRTKSIQEKLVALSATDVNRPTYSIAGELFRLRKDSTNKHGILEVSEKQDDGSLGTWRVVLDVDELGREEGRELEFLDFNFQSRAFGPDASRLLVLLSDGGSDLVELREIDTKQGKFVQDGFRTGPGRMAVTWLDIDHVLINHNLNGSPTTAAGWGTTSFIWKRGTDLKEAKAVKEIPSTSSLALVSSVGPTNSGRALITCAVDYSTLVYSIVSLDGTVEDLDLPKKQSMSLPPKTTSKHVVCVLAEKTTVCGQEVPVGSVIAYNTTPNTPADERTSIVYVPEQDEVNAHLFVDGIQASQTRVYLTMNKRQSERRLTLENDANEWKIIQSIETSIGSHAAVTSGDPYSDDTAVTESGLLSPSTTWLERGEKKESLYTQPSVFDASAFQLSQKSTSSKDGTSIDYLVLSPKEPKHPQGKQPIMMIGYGAFGLSVPLSYLDMILGGISLVPWLESGGSLVIPFIRGGGERGEAWHQAARQEKRQNSYDDFIAVAETLVKDGITSPKNISVCGGSNGGLLAAVMGTQRPDLFGAIVSDVPLTDMLRYPLMGMGAAWIYEYGDPQDAEMAKVLRAYSPFHNIRDRVQYPPFLVTVSTKDDRVGAGHARKFVAKLKDAGASDVFLYEDRTGGHGVSDPFKNATLMARRIAFLIEFLQSEGSSD</sequence>
<organism evidence="9 10">
    <name type="scientific">Fusarium oligoseptatum</name>
    <dbReference type="NCBI Taxonomy" id="2604345"/>
    <lineage>
        <taxon>Eukaryota</taxon>
        <taxon>Fungi</taxon>
        <taxon>Dikarya</taxon>
        <taxon>Ascomycota</taxon>
        <taxon>Pezizomycotina</taxon>
        <taxon>Sordariomycetes</taxon>
        <taxon>Hypocreomycetidae</taxon>
        <taxon>Hypocreales</taxon>
        <taxon>Nectriaceae</taxon>
        <taxon>Fusarium</taxon>
        <taxon>Fusarium solani species complex</taxon>
    </lineage>
</organism>
<evidence type="ECO:0000256" key="5">
    <source>
        <dbReference type="ARBA" id="ARBA00022825"/>
    </source>
</evidence>
<evidence type="ECO:0000256" key="1">
    <source>
        <dbReference type="ARBA" id="ARBA00001070"/>
    </source>
</evidence>
<dbReference type="AlphaFoldDB" id="A0A428SDQ3"/>
<keyword evidence="3 6" id="KW-0645">Protease</keyword>
<dbReference type="InterPro" id="IPR023302">
    <property type="entry name" value="Pept_S9A_N"/>
</dbReference>
<feature type="domain" description="Peptidase S9 prolyl oligopeptidase catalytic" evidence="7">
    <location>
        <begin position="533"/>
        <end position="735"/>
    </location>
</feature>
<protein>
    <recommendedName>
        <fullName evidence="6">Prolyl endopeptidase</fullName>
        <ecNumber evidence="6">3.4.21.-</ecNumber>
    </recommendedName>
</protein>
<keyword evidence="5 6" id="KW-0720">Serine protease</keyword>
<dbReference type="InterPro" id="IPR002470">
    <property type="entry name" value="Peptidase_S9A"/>
</dbReference>
<dbReference type="Proteomes" id="UP000287144">
    <property type="component" value="Unassembled WGS sequence"/>
</dbReference>
<dbReference type="GO" id="GO:0006508">
    <property type="term" value="P:proteolysis"/>
    <property type="evidence" value="ECO:0007669"/>
    <property type="project" value="UniProtKB-KW"/>
</dbReference>
<dbReference type="SUPFAM" id="SSF53474">
    <property type="entry name" value="alpha/beta-Hydrolases"/>
    <property type="match status" value="1"/>
</dbReference>
<comment type="similarity">
    <text evidence="2 6">Belongs to the peptidase S9A family.</text>
</comment>
<accession>A0A428SDQ3</accession>
<dbReference type="Gene3D" id="3.40.50.1820">
    <property type="entry name" value="alpha/beta hydrolase"/>
    <property type="match status" value="1"/>
</dbReference>
<dbReference type="PRINTS" id="PR00862">
    <property type="entry name" value="PROLIGOPTASE"/>
</dbReference>
<keyword evidence="10" id="KW-1185">Reference proteome</keyword>
<keyword evidence="4 6" id="KW-0378">Hydrolase</keyword>
<dbReference type="SUPFAM" id="SSF50993">
    <property type="entry name" value="Peptidase/esterase 'gauge' domain"/>
    <property type="match status" value="1"/>
</dbReference>
<evidence type="ECO:0000256" key="3">
    <source>
        <dbReference type="ARBA" id="ARBA00022670"/>
    </source>
</evidence>
<gene>
    <name evidence="9" type="ORF">CEP52_015383</name>
</gene>
<reference evidence="9 10" key="1">
    <citation type="submission" date="2017-06" db="EMBL/GenBank/DDBJ databases">
        <title>Comparative genomic analysis of Ambrosia Fusariam Clade fungi.</title>
        <authorList>
            <person name="Stajich J.E."/>
            <person name="Carrillo J."/>
            <person name="Kijimoto T."/>
            <person name="Eskalen A."/>
            <person name="O'Donnell K."/>
            <person name="Kasson M."/>
        </authorList>
    </citation>
    <scope>NUCLEOTIDE SEQUENCE [LARGE SCALE GENOMIC DNA]</scope>
    <source>
        <strain evidence="9 10">NRRL62579</strain>
    </source>
</reference>